<evidence type="ECO:0008006" key="4">
    <source>
        <dbReference type="Google" id="ProtNLM"/>
    </source>
</evidence>
<evidence type="ECO:0000256" key="1">
    <source>
        <dbReference type="SAM" id="SignalP"/>
    </source>
</evidence>
<evidence type="ECO:0000313" key="3">
    <source>
        <dbReference type="Proteomes" id="UP000824998"/>
    </source>
</evidence>
<accession>A0A9P8C307</accession>
<protein>
    <recommendedName>
        <fullName evidence="4">Secreted protein</fullName>
    </recommendedName>
</protein>
<feature type="signal peptide" evidence="1">
    <location>
        <begin position="1"/>
        <end position="16"/>
    </location>
</feature>
<keyword evidence="3" id="KW-1185">Reference proteome</keyword>
<sequence>MFYFILFLPLGMLVGATRRLASEDVLCYTTQVGRRRINRARGNKACRSCIRLCNCRLLACHFKPAPLASLKQLPALYS</sequence>
<dbReference type="Proteomes" id="UP000824998">
    <property type="component" value="Unassembled WGS sequence"/>
</dbReference>
<name>A0A9P8C307_9HELO</name>
<organism evidence="2 3">
    <name type="scientific">Amylocarpus encephaloides</name>
    <dbReference type="NCBI Taxonomy" id="45428"/>
    <lineage>
        <taxon>Eukaryota</taxon>
        <taxon>Fungi</taxon>
        <taxon>Dikarya</taxon>
        <taxon>Ascomycota</taxon>
        <taxon>Pezizomycotina</taxon>
        <taxon>Leotiomycetes</taxon>
        <taxon>Helotiales</taxon>
        <taxon>Helotiales incertae sedis</taxon>
        <taxon>Amylocarpus</taxon>
    </lineage>
</organism>
<proteinExistence type="predicted"/>
<evidence type="ECO:0000313" key="2">
    <source>
        <dbReference type="EMBL" id="KAG9231989.1"/>
    </source>
</evidence>
<dbReference type="EMBL" id="MU251570">
    <property type="protein sequence ID" value="KAG9231989.1"/>
    <property type="molecule type" value="Genomic_DNA"/>
</dbReference>
<dbReference type="AlphaFoldDB" id="A0A9P8C307"/>
<gene>
    <name evidence="2" type="ORF">BJ875DRAFT_99094</name>
</gene>
<keyword evidence="1" id="KW-0732">Signal</keyword>
<reference evidence="2" key="1">
    <citation type="journal article" date="2021" name="IMA Fungus">
        <title>Genomic characterization of three marine fungi, including Emericellopsis atlantica sp. nov. with signatures of a generalist lifestyle and marine biomass degradation.</title>
        <authorList>
            <person name="Hagestad O.C."/>
            <person name="Hou L."/>
            <person name="Andersen J.H."/>
            <person name="Hansen E.H."/>
            <person name="Altermark B."/>
            <person name="Li C."/>
            <person name="Kuhnert E."/>
            <person name="Cox R.J."/>
            <person name="Crous P.W."/>
            <person name="Spatafora J.W."/>
            <person name="Lail K."/>
            <person name="Amirebrahimi M."/>
            <person name="Lipzen A."/>
            <person name="Pangilinan J."/>
            <person name="Andreopoulos W."/>
            <person name="Hayes R.D."/>
            <person name="Ng V."/>
            <person name="Grigoriev I.V."/>
            <person name="Jackson S.A."/>
            <person name="Sutton T.D.S."/>
            <person name="Dobson A.D.W."/>
            <person name="Rama T."/>
        </authorList>
    </citation>
    <scope>NUCLEOTIDE SEQUENCE</scope>
    <source>
        <strain evidence="2">TRa018bII</strain>
    </source>
</reference>
<comment type="caution">
    <text evidence="2">The sequence shown here is derived from an EMBL/GenBank/DDBJ whole genome shotgun (WGS) entry which is preliminary data.</text>
</comment>
<feature type="chain" id="PRO_5040312309" description="Secreted protein" evidence="1">
    <location>
        <begin position="17"/>
        <end position="78"/>
    </location>
</feature>